<feature type="region of interest" description="Disordered" evidence="1">
    <location>
        <begin position="1"/>
        <end position="21"/>
    </location>
</feature>
<feature type="region of interest" description="Disordered" evidence="1">
    <location>
        <begin position="57"/>
        <end position="78"/>
    </location>
</feature>
<accession>A0A1R3KBR8</accession>
<gene>
    <name evidence="2" type="ORF">COLO4_09531</name>
</gene>
<protein>
    <recommendedName>
        <fullName evidence="4">No apical meristem (NAM) protein</fullName>
    </recommendedName>
</protein>
<feature type="compositionally biased region" description="Acidic residues" evidence="1">
    <location>
        <begin position="57"/>
        <end position="71"/>
    </location>
</feature>
<sequence length="78" mass="8667">MATALSGVEERKGGEVEPNNTKELILPTGYTFAPYDDELILGYLIQSYKICRIVNEEDSGDEEEEPADDLNIDNLSSQ</sequence>
<keyword evidence="3" id="KW-1185">Reference proteome</keyword>
<dbReference type="EMBL" id="AWUE01014245">
    <property type="protein sequence ID" value="OMP04532.1"/>
    <property type="molecule type" value="Genomic_DNA"/>
</dbReference>
<dbReference type="OrthoDB" id="10367729at2759"/>
<dbReference type="AlphaFoldDB" id="A0A1R3KBR8"/>
<comment type="caution">
    <text evidence="2">The sequence shown here is derived from an EMBL/GenBank/DDBJ whole genome shotgun (WGS) entry which is preliminary data.</text>
</comment>
<organism evidence="2 3">
    <name type="scientific">Corchorus olitorius</name>
    <dbReference type="NCBI Taxonomy" id="93759"/>
    <lineage>
        <taxon>Eukaryota</taxon>
        <taxon>Viridiplantae</taxon>
        <taxon>Streptophyta</taxon>
        <taxon>Embryophyta</taxon>
        <taxon>Tracheophyta</taxon>
        <taxon>Spermatophyta</taxon>
        <taxon>Magnoliopsida</taxon>
        <taxon>eudicotyledons</taxon>
        <taxon>Gunneridae</taxon>
        <taxon>Pentapetalae</taxon>
        <taxon>rosids</taxon>
        <taxon>malvids</taxon>
        <taxon>Malvales</taxon>
        <taxon>Malvaceae</taxon>
        <taxon>Grewioideae</taxon>
        <taxon>Apeibeae</taxon>
        <taxon>Corchorus</taxon>
    </lineage>
</organism>
<dbReference type="Proteomes" id="UP000187203">
    <property type="component" value="Unassembled WGS sequence"/>
</dbReference>
<evidence type="ECO:0000313" key="3">
    <source>
        <dbReference type="Proteomes" id="UP000187203"/>
    </source>
</evidence>
<proteinExistence type="predicted"/>
<evidence type="ECO:0008006" key="4">
    <source>
        <dbReference type="Google" id="ProtNLM"/>
    </source>
</evidence>
<evidence type="ECO:0000256" key="1">
    <source>
        <dbReference type="SAM" id="MobiDB-lite"/>
    </source>
</evidence>
<reference evidence="3" key="1">
    <citation type="submission" date="2013-09" db="EMBL/GenBank/DDBJ databases">
        <title>Corchorus olitorius genome sequencing.</title>
        <authorList>
            <person name="Alam M."/>
            <person name="Haque M.S."/>
            <person name="Islam M.S."/>
            <person name="Emdad E.M."/>
            <person name="Islam M.M."/>
            <person name="Ahmed B."/>
            <person name="Halim A."/>
            <person name="Hossen Q.M.M."/>
            <person name="Hossain M.Z."/>
            <person name="Ahmed R."/>
            <person name="Khan M.M."/>
            <person name="Islam R."/>
            <person name="Rashid M.M."/>
            <person name="Khan S.A."/>
            <person name="Rahman M.S."/>
            <person name="Alam M."/>
            <person name="Yahiya A.S."/>
            <person name="Khan M.S."/>
            <person name="Azam M.S."/>
            <person name="Haque T."/>
            <person name="Lashkar M.Z.H."/>
            <person name="Akhand A.I."/>
            <person name="Morshed G."/>
            <person name="Roy S."/>
            <person name="Uddin K.S."/>
            <person name="Rabeya T."/>
            <person name="Hossain A.S."/>
            <person name="Chowdhury A."/>
            <person name="Snigdha A.R."/>
            <person name="Mortoza M.S."/>
            <person name="Matin S.A."/>
            <person name="Hoque S.M.E."/>
            <person name="Islam M.K."/>
            <person name="Roy D.K."/>
            <person name="Haider R."/>
            <person name="Moosa M.M."/>
            <person name="Elias S.M."/>
            <person name="Hasan A.M."/>
            <person name="Jahan S."/>
            <person name="Shafiuddin M."/>
            <person name="Mahmood N."/>
            <person name="Shommy N.S."/>
        </authorList>
    </citation>
    <scope>NUCLEOTIDE SEQUENCE [LARGE SCALE GENOMIC DNA]</scope>
    <source>
        <strain evidence="3">cv. O-4</strain>
    </source>
</reference>
<name>A0A1R3KBR8_9ROSI</name>
<evidence type="ECO:0000313" key="2">
    <source>
        <dbReference type="EMBL" id="OMP04532.1"/>
    </source>
</evidence>